<comment type="caution">
    <text evidence="1">The sequence shown here is derived from an EMBL/GenBank/DDBJ whole genome shotgun (WGS) entry which is preliminary data.</text>
</comment>
<evidence type="ECO:0000313" key="1">
    <source>
        <dbReference type="EMBL" id="KAK4452265.1"/>
    </source>
</evidence>
<keyword evidence="1" id="KW-0328">Glycosyltransferase</keyword>
<dbReference type="Proteomes" id="UP001321760">
    <property type="component" value="Unassembled WGS sequence"/>
</dbReference>
<organism evidence="1 2">
    <name type="scientific">Podospora aff. communis PSN243</name>
    <dbReference type="NCBI Taxonomy" id="3040156"/>
    <lineage>
        <taxon>Eukaryota</taxon>
        <taxon>Fungi</taxon>
        <taxon>Dikarya</taxon>
        <taxon>Ascomycota</taxon>
        <taxon>Pezizomycotina</taxon>
        <taxon>Sordariomycetes</taxon>
        <taxon>Sordariomycetidae</taxon>
        <taxon>Sordariales</taxon>
        <taxon>Podosporaceae</taxon>
        <taxon>Podospora</taxon>
    </lineage>
</organism>
<reference evidence="1" key="1">
    <citation type="journal article" date="2023" name="Mol. Phylogenet. Evol.">
        <title>Genome-scale phylogeny and comparative genomics of the fungal order Sordariales.</title>
        <authorList>
            <person name="Hensen N."/>
            <person name="Bonometti L."/>
            <person name="Westerberg I."/>
            <person name="Brannstrom I.O."/>
            <person name="Guillou S."/>
            <person name="Cros-Aarteil S."/>
            <person name="Calhoun S."/>
            <person name="Haridas S."/>
            <person name="Kuo A."/>
            <person name="Mondo S."/>
            <person name="Pangilinan J."/>
            <person name="Riley R."/>
            <person name="LaButti K."/>
            <person name="Andreopoulos B."/>
            <person name="Lipzen A."/>
            <person name="Chen C."/>
            <person name="Yan M."/>
            <person name="Daum C."/>
            <person name="Ng V."/>
            <person name="Clum A."/>
            <person name="Steindorff A."/>
            <person name="Ohm R.A."/>
            <person name="Martin F."/>
            <person name="Silar P."/>
            <person name="Natvig D.O."/>
            <person name="Lalanne C."/>
            <person name="Gautier V."/>
            <person name="Ament-Velasquez S.L."/>
            <person name="Kruys A."/>
            <person name="Hutchinson M.I."/>
            <person name="Powell A.J."/>
            <person name="Barry K."/>
            <person name="Miller A.N."/>
            <person name="Grigoriev I.V."/>
            <person name="Debuchy R."/>
            <person name="Gladieux P."/>
            <person name="Hiltunen Thoren M."/>
            <person name="Johannesson H."/>
        </authorList>
    </citation>
    <scope>NUCLEOTIDE SEQUENCE</scope>
    <source>
        <strain evidence="1">PSN243</strain>
    </source>
</reference>
<keyword evidence="1" id="KW-0808">Transferase</keyword>
<dbReference type="InterPro" id="IPR021047">
    <property type="entry name" value="Mannosyltransferase_CMT1"/>
</dbReference>
<proteinExistence type="predicted"/>
<reference evidence="1" key="2">
    <citation type="submission" date="2023-05" db="EMBL/GenBank/DDBJ databases">
        <authorList>
            <consortium name="Lawrence Berkeley National Laboratory"/>
            <person name="Steindorff A."/>
            <person name="Hensen N."/>
            <person name="Bonometti L."/>
            <person name="Westerberg I."/>
            <person name="Brannstrom I.O."/>
            <person name="Guillou S."/>
            <person name="Cros-Aarteil S."/>
            <person name="Calhoun S."/>
            <person name="Haridas S."/>
            <person name="Kuo A."/>
            <person name="Mondo S."/>
            <person name="Pangilinan J."/>
            <person name="Riley R."/>
            <person name="Labutti K."/>
            <person name="Andreopoulos B."/>
            <person name="Lipzen A."/>
            <person name="Chen C."/>
            <person name="Yanf M."/>
            <person name="Daum C."/>
            <person name="Ng V."/>
            <person name="Clum A."/>
            <person name="Ohm R."/>
            <person name="Martin F."/>
            <person name="Silar P."/>
            <person name="Natvig D."/>
            <person name="Lalanne C."/>
            <person name="Gautier V."/>
            <person name="Ament-Velasquez S.L."/>
            <person name="Kruys A."/>
            <person name="Hutchinson M.I."/>
            <person name="Powell A.J."/>
            <person name="Barry K."/>
            <person name="Miller A.N."/>
            <person name="Grigoriev I.V."/>
            <person name="Debuchy R."/>
            <person name="Gladieux P."/>
            <person name="Thoren M.H."/>
            <person name="Johannesson H."/>
        </authorList>
    </citation>
    <scope>NUCLEOTIDE SEQUENCE</scope>
    <source>
        <strain evidence="1">PSN243</strain>
    </source>
</reference>
<dbReference type="GO" id="GO:0016757">
    <property type="term" value="F:glycosyltransferase activity"/>
    <property type="evidence" value="ECO:0007669"/>
    <property type="project" value="UniProtKB-KW"/>
</dbReference>
<accession>A0AAV9GX45</accession>
<dbReference type="AlphaFoldDB" id="A0AAV9GX45"/>
<dbReference type="PANTHER" id="PTHR34144:SF5">
    <property type="entry name" value="ALPHA-1,3-MANNOSYLTRANSFERASE CMT1"/>
    <property type="match status" value="1"/>
</dbReference>
<dbReference type="Pfam" id="PF11735">
    <property type="entry name" value="CAP59_mtransfer"/>
    <property type="match status" value="2"/>
</dbReference>
<dbReference type="EMBL" id="MU865924">
    <property type="protein sequence ID" value="KAK4452265.1"/>
    <property type="molecule type" value="Genomic_DNA"/>
</dbReference>
<evidence type="ECO:0000313" key="2">
    <source>
        <dbReference type="Proteomes" id="UP001321760"/>
    </source>
</evidence>
<keyword evidence="2" id="KW-1185">Reference proteome</keyword>
<sequence length="508" mass="57267">MASVAALPKAQHSSIRLSKPSNDNLIAADWEIISTYQTNRSMNSGPSPPAQDSDRLQLDSEVLGSNAKCKRERATLKGGIFVSPSWGPYRKPLTRLLLPRMRTNQGPYQPVGAGAYPNVHEQRRPPAPHRPDHLKIVKGRKMSTCKMGNFPSPFHKPWMPPPRYFCHVLDRIKRATKQNATLPRDVRDAYVESIMDPMVTSLPRLECPQTDLARYEYLKEYGKETDPRAIQYYFALDLKQALHLLPRLLGSVVEAIHFLGPERCLLSIVEGNSDDGTPEVLDALWDPLLKLNATYRIAHTPVNPLAHPSGRIPALAALRQIALSYIEPDRPHVFPTTSTTSILFLNDVAICPDDILELLHQRIALNAVMTCAMDWTYTQALYIERKPFQVFSCWNGAVAIAAGPVVKGEVKFRGPREGDGECMQGEPQLFCKDLWWKGYGRIAVVPGVSLEYSDERGRQIKKAKGYTNQWRVDAAIEWRSEPPEKVKCMPSYENQHWETWNKSQPGVG</sequence>
<name>A0AAV9GX45_9PEZI</name>
<gene>
    <name evidence="1" type="ORF">QBC34DRAFT_422950</name>
</gene>
<protein>
    <submittedName>
        <fullName evidence="1">Cryptococcal mannosyltransferase 1-domain-containing protein</fullName>
    </submittedName>
</protein>
<dbReference type="PANTHER" id="PTHR34144">
    <property type="entry name" value="CHROMOSOME 8, WHOLE GENOME SHOTGUN SEQUENCE"/>
    <property type="match status" value="1"/>
</dbReference>